<reference evidence="2" key="1">
    <citation type="submission" date="2020-05" db="EMBL/GenBank/DDBJ databases">
        <authorList>
            <person name="Chiriac C."/>
            <person name="Salcher M."/>
            <person name="Ghai R."/>
            <person name="Kavagutti S V."/>
        </authorList>
    </citation>
    <scope>NUCLEOTIDE SEQUENCE</scope>
</reference>
<dbReference type="AlphaFoldDB" id="A0A6J7FIR4"/>
<accession>A0A6J7FIR4</accession>
<organism evidence="2">
    <name type="scientific">freshwater metagenome</name>
    <dbReference type="NCBI Taxonomy" id="449393"/>
    <lineage>
        <taxon>unclassified sequences</taxon>
        <taxon>metagenomes</taxon>
        <taxon>ecological metagenomes</taxon>
    </lineage>
</organism>
<protein>
    <submittedName>
        <fullName evidence="2">Unannotated protein</fullName>
    </submittedName>
</protein>
<keyword evidence="1" id="KW-0472">Membrane</keyword>
<proteinExistence type="predicted"/>
<dbReference type="EMBL" id="CAFBMJ010000010">
    <property type="protein sequence ID" value="CAB4893474.1"/>
    <property type="molecule type" value="Genomic_DNA"/>
</dbReference>
<gene>
    <name evidence="2" type="ORF">UFOPK3573_00252</name>
</gene>
<evidence type="ECO:0000256" key="1">
    <source>
        <dbReference type="SAM" id="Phobius"/>
    </source>
</evidence>
<name>A0A6J7FIR4_9ZZZZ</name>
<keyword evidence="1" id="KW-0812">Transmembrane</keyword>
<keyword evidence="1" id="KW-1133">Transmembrane helix</keyword>
<evidence type="ECO:0000313" key="2">
    <source>
        <dbReference type="EMBL" id="CAB4893474.1"/>
    </source>
</evidence>
<sequence length="177" mass="19543">MTYTNPQNGRLPVAIGHTGSMEKRFRSPLARAVLPIAGGLLFFVVLFGVTWLMATFATDRRERQVIQGDRTFVVGQVSDVAESIAQNGPILYPDLRDVNGKRSIVIEHNGTDPLKGWQVYYAYPADKSSECLVAQVKQSHTFTDCDGRTLQVDQLQKPSDVTPIVEGQSTLLIDLHG</sequence>
<feature type="transmembrane region" description="Helical" evidence="1">
    <location>
        <begin position="32"/>
        <end position="54"/>
    </location>
</feature>